<organism evidence="2 3">
    <name type="scientific">Pseudidiomarina atlantica</name>
    <dbReference type="NCBI Taxonomy" id="1517416"/>
    <lineage>
        <taxon>Bacteria</taxon>
        <taxon>Pseudomonadati</taxon>
        <taxon>Pseudomonadota</taxon>
        <taxon>Gammaproteobacteria</taxon>
        <taxon>Alteromonadales</taxon>
        <taxon>Idiomarinaceae</taxon>
        <taxon>Pseudidiomarina</taxon>
    </lineage>
</organism>
<dbReference type="AlphaFoldDB" id="A0A094IL93"/>
<keyword evidence="1" id="KW-0472">Membrane</keyword>
<comment type="caution">
    <text evidence="2">The sequence shown here is derived from an EMBL/GenBank/DDBJ whole genome shotgun (WGS) entry which is preliminary data.</text>
</comment>
<evidence type="ECO:0000313" key="2">
    <source>
        <dbReference type="EMBL" id="KFZ27922.1"/>
    </source>
</evidence>
<dbReference type="STRING" id="1517416.IDAT_11650"/>
<keyword evidence="3" id="KW-1185">Reference proteome</keyword>
<protein>
    <recommendedName>
        <fullName evidence="4">PepSY domain-containing protein</fullName>
    </recommendedName>
</protein>
<feature type="transmembrane region" description="Helical" evidence="1">
    <location>
        <begin position="126"/>
        <end position="146"/>
    </location>
</feature>
<evidence type="ECO:0008006" key="4">
    <source>
        <dbReference type="Google" id="ProtNLM"/>
    </source>
</evidence>
<dbReference type="InterPro" id="IPR005625">
    <property type="entry name" value="PepSY-ass_TM"/>
</dbReference>
<evidence type="ECO:0000256" key="1">
    <source>
        <dbReference type="SAM" id="Phobius"/>
    </source>
</evidence>
<dbReference type="Pfam" id="PF03929">
    <property type="entry name" value="PepSY_TM"/>
    <property type="match status" value="1"/>
</dbReference>
<sequence length="347" mass="39529">MWKQWSARIHKWLGLTLTVWLVLVALTGTLLFYKTELLQLSYPQLNLQQVPTVAQAAAVYDRYAAGYAYLPRADKPWTEVVDGAGTIHYYDAAGELLLARPLLGDWLSWAVEFHHHLLLHELGKELQGIFGLLSLLLVVAGLVRWWPRHWSWRLLSVRWQWPSSRQFMATLWQLHRSVGVIALLPLLALLLTGTAIMYAAAVSSSLDQWLPERQTLNAQPLPQTRALNWQQRLELAASYWPDQTTRLLYLAPTEVGGYRMRLQHDAEWHPNGRSYLEFDAAGQLLSADDVRAKSRGFQLSQMIYPLHIAAVGGVAWLTALILGGLALMLLPITGVWFWWRRRAASRG</sequence>
<reference evidence="2 3" key="1">
    <citation type="submission" date="2014-06" db="EMBL/GenBank/DDBJ databases">
        <title>Draft genome sequence of Idiomarina sp. MCCC 1A10513.</title>
        <authorList>
            <person name="Du J."/>
            <person name="Lai Q."/>
            <person name="Shao Z."/>
        </authorList>
    </citation>
    <scope>NUCLEOTIDE SEQUENCE [LARGE SCALE GENOMIC DNA]</scope>
    <source>
        <strain evidence="2 3">MCCC 1A10513</strain>
    </source>
</reference>
<gene>
    <name evidence="2" type="ORF">IDAT_11650</name>
</gene>
<name>A0A094IL93_9GAMM</name>
<proteinExistence type="predicted"/>
<keyword evidence="1" id="KW-1133">Transmembrane helix</keyword>
<feature type="transmembrane region" description="Helical" evidence="1">
    <location>
        <begin position="314"/>
        <end position="339"/>
    </location>
</feature>
<dbReference type="OrthoDB" id="9776609at2"/>
<evidence type="ECO:0000313" key="3">
    <source>
        <dbReference type="Proteomes" id="UP000053718"/>
    </source>
</evidence>
<dbReference type="eggNOG" id="COG3182">
    <property type="taxonomic scope" value="Bacteria"/>
</dbReference>
<dbReference type="Proteomes" id="UP000053718">
    <property type="component" value="Unassembled WGS sequence"/>
</dbReference>
<feature type="transmembrane region" description="Helical" evidence="1">
    <location>
        <begin position="178"/>
        <end position="201"/>
    </location>
</feature>
<dbReference type="PANTHER" id="PTHR34219">
    <property type="entry name" value="IRON-REGULATED INNER MEMBRANE PROTEIN-RELATED"/>
    <property type="match status" value="1"/>
</dbReference>
<keyword evidence="1" id="KW-0812">Transmembrane</keyword>
<dbReference type="RefSeq" id="WP_034733813.1">
    <property type="nucleotide sequence ID" value="NZ_JPIN01000013.1"/>
</dbReference>
<accession>A0A094IL93</accession>
<feature type="transmembrane region" description="Helical" evidence="1">
    <location>
        <begin position="12"/>
        <end position="33"/>
    </location>
</feature>
<dbReference type="EMBL" id="JPIN01000013">
    <property type="protein sequence ID" value="KFZ27922.1"/>
    <property type="molecule type" value="Genomic_DNA"/>
</dbReference>